<dbReference type="InterPro" id="IPR036894">
    <property type="entry name" value="YbaB-like_sf"/>
</dbReference>
<dbReference type="SUPFAM" id="SSF82607">
    <property type="entry name" value="YbaB-like"/>
    <property type="match status" value="1"/>
</dbReference>
<protein>
    <submittedName>
        <fullName evidence="1">YbaB/EbfC family nucleoid-associated protein</fullName>
    </submittedName>
</protein>
<comment type="caution">
    <text evidence="1">The sequence shown here is derived from an EMBL/GenBank/DDBJ whole genome shotgun (WGS) entry which is preliminary data.</text>
</comment>
<accession>A0ABV3G8X5</accession>
<name>A0ABV3G8X5_MICGL</name>
<dbReference type="Pfam" id="PF02575">
    <property type="entry name" value="YbaB_DNA_bd"/>
    <property type="match status" value="1"/>
</dbReference>
<reference evidence="1 2" key="1">
    <citation type="submission" date="2024-06" db="EMBL/GenBank/DDBJ databases">
        <title>The Natural Products Discovery Center: Release of the First 8490 Sequenced Strains for Exploring Actinobacteria Biosynthetic Diversity.</title>
        <authorList>
            <person name="Kalkreuter E."/>
            <person name="Kautsar S.A."/>
            <person name="Yang D."/>
            <person name="Bader C.D."/>
            <person name="Teijaro C.N."/>
            <person name="Fluegel L."/>
            <person name="Davis C.M."/>
            <person name="Simpson J.R."/>
            <person name="Lauterbach L."/>
            <person name="Steele A.D."/>
            <person name="Gui C."/>
            <person name="Meng S."/>
            <person name="Li G."/>
            <person name="Viehrig K."/>
            <person name="Ye F."/>
            <person name="Su P."/>
            <person name="Kiefer A.F."/>
            <person name="Nichols A."/>
            <person name="Cepeda A.J."/>
            <person name="Yan W."/>
            <person name="Fan B."/>
            <person name="Jiang Y."/>
            <person name="Adhikari A."/>
            <person name="Zheng C.-J."/>
            <person name="Schuster L."/>
            <person name="Cowan T.M."/>
            <person name="Smanski M.J."/>
            <person name="Chevrette M.G."/>
            <person name="De Carvalho L.P.S."/>
            <person name="Shen B."/>
        </authorList>
    </citation>
    <scope>NUCLEOTIDE SEQUENCE [LARGE SCALE GENOMIC DNA]</scope>
    <source>
        <strain evidence="1 2">NPDC050100</strain>
    </source>
</reference>
<dbReference type="RefSeq" id="WP_358130362.1">
    <property type="nucleotide sequence ID" value="NZ_JBFALK010000002.1"/>
</dbReference>
<dbReference type="Proteomes" id="UP001551675">
    <property type="component" value="Unassembled WGS sequence"/>
</dbReference>
<proteinExistence type="predicted"/>
<dbReference type="InterPro" id="IPR004401">
    <property type="entry name" value="YbaB/EbfC"/>
</dbReference>
<dbReference type="Gene3D" id="3.30.1310.10">
    <property type="entry name" value="Nucleoid-associated protein YbaB-like domain"/>
    <property type="match status" value="1"/>
</dbReference>
<organism evidence="1 2">
    <name type="scientific">Microtetraspora glauca</name>
    <dbReference type="NCBI Taxonomy" id="1996"/>
    <lineage>
        <taxon>Bacteria</taxon>
        <taxon>Bacillati</taxon>
        <taxon>Actinomycetota</taxon>
        <taxon>Actinomycetes</taxon>
        <taxon>Streptosporangiales</taxon>
        <taxon>Streptosporangiaceae</taxon>
        <taxon>Microtetraspora</taxon>
    </lineage>
</organism>
<evidence type="ECO:0000313" key="1">
    <source>
        <dbReference type="EMBL" id="MEV0968088.1"/>
    </source>
</evidence>
<dbReference type="EMBL" id="JBFALK010000002">
    <property type="protein sequence ID" value="MEV0968088.1"/>
    <property type="molecule type" value="Genomic_DNA"/>
</dbReference>
<gene>
    <name evidence="1" type="ORF">AB0I59_05600</name>
</gene>
<sequence>MMPFSPTGDPDADRVLAGLQEHMERAEEVGRRLAEVRGRGEAAGGHVRADVLATGALNGLYIDPRAMRLGSEALVEAIMEAVGKATRAATEMADKLMTPLLEPFDS</sequence>
<keyword evidence="2" id="KW-1185">Reference proteome</keyword>
<evidence type="ECO:0000313" key="2">
    <source>
        <dbReference type="Proteomes" id="UP001551675"/>
    </source>
</evidence>